<comment type="caution">
    <text evidence="6">The sequence shown here is derived from an EMBL/GenBank/DDBJ whole genome shotgun (WGS) entry which is preliminary data.</text>
</comment>
<dbReference type="VEuPathDB" id="FungiDB:CJJ09_003942"/>
<keyword evidence="3" id="KW-0809">Transit peptide</keyword>
<dbReference type="AlphaFoldDB" id="A0A0L0NPT0"/>
<dbReference type="InterPro" id="IPR010591">
    <property type="entry name" value="ATP11"/>
</dbReference>
<sequence length="303" mass="35356">MSRSFRTVARWVPRLTTPRVNIVRSYATNPELPLEKYKHKLEQKAKEVGALNVAELQEKLKDQIEAKKKEFNAVDPLKELEEYERKQAEELKKKKREEETNPVIRAAIDKNTPKEPYKTLASFIDVEKVKELPRKELEFVWRARFQNKERTLQAMMEAHQFATIFANAFKNPNFVLPLPRGEDGYEIHFVQWEFPGPNTTHCMLTTLAEYQLHKEYAKPHTTLMFHQELIEDKDVVLMNGQVELDVSLTMDEAQLLVLNVQRFYGGLKESEGSKRKLALLRDFTSGNPNFDMKKLVEEAASFD</sequence>
<dbReference type="VEuPathDB" id="FungiDB:CJI97_005493"/>
<dbReference type="GO" id="GO:0005739">
    <property type="term" value="C:mitochondrion"/>
    <property type="evidence" value="ECO:0007669"/>
    <property type="project" value="UniProtKB-SubCell"/>
</dbReference>
<proteinExistence type="inferred from homology"/>
<dbReference type="GO" id="GO:0033615">
    <property type="term" value="P:mitochondrial proton-transporting ATP synthase complex assembly"/>
    <property type="evidence" value="ECO:0007669"/>
    <property type="project" value="TreeGrafter"/>
</dbReference>
<dbReference type="Proteomes" id="UP000037122">
    <property type="component" value="Unassembled WGS sequence"/>
</dbReference>
<dbReference type="VEuPathDB" id="FungiDB:CJJ07_003819"/>
<comment type="similarity">
    <text evidence="2">Belongs to the ATP11 family.</text>
</comment>
<dbReference type="VEuPathDB" id="FungiDB:QG37_07520"/>
<dbReference type="VEuPathDB" id="FungiDB:CJI96_0004195"/>
<dbReference type="Pfam" id="PF06644">
    <property type="entry name" value="ATP11"/>
    <property type="match status" value="1"/>
</dbReference>
<comment type="subcellular location">
    <subcellularLocation>
        <location evidence="1">Mitochondrion</location>
    </subcellularLocation>
</comment>
<dbReference type="VEuPathDB" id="FungiDB:B9J08_005410"/>
<accession>A0A0L0NPT0</accession>
<evidence type="ECO:0000256" key="3">
    <source>
        <dbReference type="ARBA" id="ARBA00022946"/>
    </source>
</evidence>
<evidence type="ECO:0000256" key="4">
    <source>
        <dbReference type="ARBA" id="ARBA00023128"/>
    </source>
</evidence>
<protein>
    <submittedName>
        <fullName evidence="6">Uncharacterized protein</fullName>
    </submittedName>
</protein>
<dbReference type="PANTHER" id="PTHR13126:SF0">
    <property type="entry name" value="ATP SYNTHASE MITOCHONDRIAL F1 COMPLEX ASSEMBLY FACTOR 1"/>
    <property type="match status" value="1"/>
</dbReference>
<organism evidence="6 7">
    <name type="scientific">Candidozyma auris</name>
    <name type="common">Yeast</name>
    <name type="synonym">Candida auris</name>
    <dbReference type="NCBI Taxonomy" id="498019"/>
    <lineage>
        <taxon>Eukaryota</taxon>
        <taxon>Fungi</taxon>
        <taxon>Dikarya</taxon>
        <taxon>Ascomycota</taxon>
        <taxon>Saccharomycotina</taxon>
        <taxon>Pichiomycetes</taxon>
        <taxon>Metschnikowiaceae</taxon>
        <taxon>Candidozyma</taxon>
    </lineage>
</organism>
<keyword evidence="4" id="KW-0496">Mitochondrion</keyword>
<dbReference type="EMBL" id="LGST01000058">
    <property type="protein sequence ID" value="KND96161.1"/>
    <property type="molecule type" value="Genomic_DNA"/>
</dbReference>
<evidence type="ECO:0000256" key="5">
    <source>
        <dbReference type="SAM" id="Coils"/>
    </source>
</evidence>
<gene>
    <name evidence="6" type="ORF">QG37_07520</name>
</gene>
<evidence type="ECO:0000256" key="2">
    <source>
        <dbReference type="ARBA" id="ARBA00009116"/>
    </source>
</evidence>
<name>A0A0L0NPT0_CANAR</name>
<evidence type="ECO:0000256" key="1">
    <source>
        <dbReference type="ARBA" id="ARBA00004173"/>
    </source>
</evidence>
<keyword evidence="5" id="KW-0175">Coiled coil</keyword>
<feature type="coiled-coil region" evidence="5">
    <location>
        <begin position="53"/>
        <end position="101"/>
    </location>
</feature>
<evidence type="ECO:0000313" key="6">
    <source>
        <dbReference type="EMBL" id="KND96161.1"/>
    </source>
</evidence>
<dbReference type="PANTHER" id="PTHR13126">
    <property type="entry name" value="CHAPERONE ATP11"/>
    <property type="match status" value="1"/>
</dbReference>
<evidence type="ECO:0000313" key="7">
    <source>
        <dbReference type="Proteomes" id="UP000037122"/>
    </source>
</evidence>
<reference evidence="7" key="1">
    <citation type="journal article" date="2015" name="BMC Genomics">
        <title>Draft genome of a commonly misdiagnosed multidrug resistant pathogen Candida auris.</title>
        <authorList>
            <person name="Chatterjee S."/>
            <person name="Alampalli S.V."/>
            <person name="Nageshan R.K."/>
            <person name="Chettiar S.T."/>
            <person name="Joshi S."/>
            <person name="Tatu U.S."/>
        </authorList>
    </citation>
    <scope>NUCLEOTIDE SEQUENCE [LARGE SCALE GENOMIC DNA]</scope>
    <source>
        <strain evidence="7">6684</strain>
    </source>
</reference>